<evidence type="ECO:0000256" key="4">
    <source>
        <dbReference type="ARBA" id="ARBA00022692"/>
    </source>
</evidence>
<dbReference type="GO" id="GO:0005549">
    <property type="term" value="F:odorant binding"/>
    <property type="evidence" value="ECO:0007669"/>
    <property type="project" value="TreeGrafter"/>
</dbReference>
<dbReference type="Proteomes" id="UP000515152">
    <property type="component" value="Chromosome 9"/>
</dbReference>
<dbReference type="InterPro" id="IPR017452">
    <property type="entry name" value="GPCR_Rhodpsn_7TM"/>
</dbReference>
<evidence type="ECO:0000259" key="14">
    <source>
        <dbReference type="PROSITE" id="PS50262"/>
    </source>
</evidence>
<keyword evidence="12" id="KW-0807">Transducer</keyword>
<keyword evidence="4 13" id="KW-0812">Transmembrane</keyword>
<dbReference type="InterPro" id="IPR052921">
    <property type="entry name" value="GPCR1_Superfamily_Member"/>
</dbReference>
<feature type="transmembrane region" description="Helical" evidence="13">
    <location>
        <begin position="29"/>
        <end position="51"/>
    </location>
</feature>
<evidence type="ECO:0000256" key="13">
    <source>
        <dbReference type="SAM" id="Phobius"/>
    </source>
</evidence>
<dbReference type="PANTHER" id="PTHR26451:SF881">
    <property type="entry name" value="ODORANT RECEPTOR-RELATED"/>
    <property type="match status" value="1"/>
</dbReference>
<dbReference type="GO" id="GO:0004930">
    <property type="term" value="F:G protein-coupled receptor activity"/>
    <property type="evidence" value="ECO:0007669"/>
    <property type="project" value="UniProtKB-KW"/>
</dbReference>
<dbReference type="InterPro" id="IPR000725">
    <property type="entry name" value="Olfact_rcpt"/>
</dbReference>
<feature type="transmembrane region" description="Helical" evidence="13">
    <location>
        <begin position="134"/>
        <end position="164"/>
    </location>
</feature>
<organism evidence="15 16">
    <name type="scientific">Clupea harengus</name>
    <name type="common">Atlantic herring</name>
    <dbReference type="NCBI Taxonomy" id="7950"/>
    <lineage>
        <taxon>Eukaryota</taxon>
        <taxon>Metazoa</taxon>
        <taxon>Chordata</taxon>
        <taxon>Craniata</taxon>
        <taxon>Vertebrata</taxon>
        <taxon>Euteleostomi</taxon>
        <taxon>Actinopterygii</taxon>
        <taxon>Neopterygii</taxon>
        <taxon>Teleostei</taxon>
        <taxon>Clupei</taxon>
        <taxon>Clupeiformes</taxon>
        <taxon>Clupeoidei</taxon>
        <taxon>Clupeidae</taxon>
        <taxon>Clupea</taxon>
    </lineage>
</organism>
<sequence>MENSLLNKTFSFELQIASFDIPSSAVNPIFITGILVYFFSVLSNVTILVLIASKRSLHQPMFYILFSLPLNDLIGITAMLPRVLVDILIMKHTVNYPLCVLQGFLLHMYGGGIPFILAAMAFDRYIAICKPLRYNAIMTPLAVVGIISLAWGVDFALILVLFLLQARVRKCRSFIINVFCDNFSLLSLSCGDDLTINNVYGLAITAFMHVTTVTIQLFSYIQILVTCLMNKQSDAKSKAVNTCLAQIIAFFLFEIVALFTIMSYRFPNISSNARNACGMMIFLILPVLNPIIYGMKTKAIRTTFLRVLKKRKI</sequence>
<keyword evidence="11" id="KW-0325">Glycoprotein</keyword>
<dbReference type="InterPro" id="IPR000276">
    <property type="entry name" value="GPCR_Rhodpsn"/>
</dbReference>
<dbReference type="RefSeq" id="XP_031429960.1">
    <property type="nucleotide sequence ID" value="XM_031574100.1"/>
</dbReference>
<dbReference type="GO" id="GO:0004984">
    <property type="term" value="F:olfactory receptor activity"/>
    <property type="evidence" value="ECO:0007669"/>
    <property type="project" value="InterPro"/>
</dbReference>
<evidence type="ECO:0000256" key="5">
    <source>
        <dbReference type="ARBA" id="ARBA00022725"/>
    </source>
</evidence>
<dbReference type="GO" id="GO:0005886">
    <property type="term" value="C:plasma membrane"/>
    <property type="evidence" value="ECO:0007669"/>
    <property type="project" value="UniProtKB-SubCell"/>
</dbReference>
<accession>A0A6P8G305</accession>
<evidence type="ECO:0000256" key="1">
    <source>
        <dbReference type="ARBA" id="ARBA00004651"/>
    </source>
</evidence>
<evidence type="ECO:0000256" key="10">
    <source>
        <dbReference type="ARBA" id="ARBA00023170"/>
    </source>
</evidence>
<dbReference type="PRINTS" id="PR00245">
    <property type="entry name" value="OLFACTORYR"/>
</dbReference>
<evidence type="ECO:0000313" key="15">
    <source>
        <dbReference type="Proteomes" id="UP000515152"/>
    </source>
</evidence>
<dbReference type="PANTHER" id="PTHR26451">
    <property type="entry name" value="G_PROTEIN_RECEP_F1_2 DOMAIN-CONTAINING PROTEIN"/>
    <property type="match status" value="1"/>
</dbReference>
<feature type="transmembrane region" description="Helical" evidence="13">
    <location>
        <begin position="202"/>
        <end position="227"/>
    </location>
</feature>
<dbReference type="KEGG" id="char:105913056"/>
<keyword evidence="3" id="KW-0716">Sensory transduction</keyword>
<evidence type="ECO:0000256" key="3">
    <source>
        <dbReference type="ARBA" id="ARBA00022606"/>
    </source>
</evidence>
<dbReference type="Pfam" id="PF13853">
    <property type="entry name" value="7tm_4"/>
    <property type="match status" value="1"/>
</dbReference>
<dbReference type="Gene3D" id="1.20.1070.10">
    <property type="entry name" value="Rhodopsin 7-helix transmembrane proteins"/>
    <property type="match status" value="1"/>
</dbReference>
<evidence type="ECO:0000256" key="6">
    <source>
        <dbReference type="ARBA" id="ARBA00022989"/>
    </source>
</evidence>
<evidence type="ECO:0000256" key="2">
    <source>
        <dbReference type="ARBA" id="ARBA00022475"/>
    </source>
</evidence>
<evidence type="ECO:0000256" key="8">
    <source>
        <dbReference type="ARBA" id="ARBA00023136"/>
    </source>
</evidence>
<dbReference type="FunFam" id="1.20.1070.10:FF:000024">
    <property type="entry name" value="Olfactory receptor"/>
    <property type="match status" value="1"/>
</dbReference>
<gene>
    <name evidence="16" type="primary">LOC105913056</name>
</gene>
<feature type="transmembrane region" description="Helical" evidence="13">
    <location>
        <begin position="239"/>
        <end position="261"/>
    </location>
</feature>
<keyword evidence="5" id="KW-0552">Olfaction</keyword>
<keyword evidence="8 13" id="KW-0472">Membrane</keyword>
<evidence type="ECO:0000256" key="12">
    <source>
        <dbReference type="ARBA" id="ARBA00023224"/>
    </source>
</evidence>
<evidence type="ECO:0000256" key="9">
    <source>
        <dbReference type="ARBA" id="ARBA00023157"/>
    </source>
</evidence>
<feature type="transmembrane region" description="Helical" evidence="13">
    <location>
        <begin position="273"/>
        <end position="293"/>
    </location>
</feature>
<dbReference type="GeneID" id="105913056"/>
<feature type="non-terminal residue" evidence="16">
    <location>
        <position position="313"/>
    </location>
</feature>
<keyword evidence="9" id="KW-1015">Disulfide bond</keyword>
<dbReference type="AlphaFoldDB" id="A0A6P8G305"/>
<feature type="transmembrane region" description="Helical" evidence="13">
    <location>
        <begin position="63"/>
        <end position="84"/>
    </location>
</feature>
<keyword evidence="15" id="KW-1185">Reference proteome</keyword>
<evidence type="ECO:0000313" key="16">
    <source>
        <dbReference type="RefSeq" id="XP_031429960.1"/>
    </source>
</evidence>
<dbReference type="PROSITE" id="PS50262">
    <property type="entry name" value="G_PROTEIN_RECEP_F1_2"/>
    <property type="match status" value="1"/>
</dbReference>
<comment type="subcellular location">
    <subcellularLocation>
        <location evidence="1">Cell membrane</location>
        <topology evidence="1">Multi-pass membrane protein</topology>
    </subcellularLocation>
</comment>
<feature type="transmembrane region" description="Helical" evidence="13">
    <location>
        <begin position="104"/>
        <end position="122"/>
    </location>
</feature>
<feature type="domain" description="G-protein coupled receptors family 1 profile" evidence="14">
    <location>
        <begin position="43"/>
        <end position="293"/>
    </location>
</feature>
<keyword evidence="2" id="KW-1003">Cell membrane</keyword>
<proteinExistence type="predicted"/>
<name>A0A6P8G305_CLUHA</name>
<evidence type="ECO:0000256" key="11">
    <source>
        <dbReference type="ARBA" id="ARBA00023180"/>
    </source>
</evidence>
<keyword evidence="6 13" id="KW-1133">Transmembrane helix</keyword>
<keyword evidence="10" id="KW-0675">Receptor</keyword>
<keyword evidence="7" id="KW-0297">G-protein coupled receptor</keyword>
<dbReference type="PRINTS" id="PR00237">
    <property type="entry name" value="GPCRRHODOPSN"/>
</dbReference>
<dbReference type="OrthoDB" id="10254436at2759"/>
<protein>
    <submittedName>
        <fullName evidence="16">Olfactory receptor 52J3-like</fullName>
    </submittedName>
</protein>
<dbReference type="SUPFAM" id="SSF81321">
    <property type="entry name" value="Family A G protein-coupled receptor-like"/>
    <property type="match status" value="1"/>
</dbReference>
<evidence type="ECO:0000256" key="7">
    <source>
        <dbReference type="ARBA" id="ARBA00023040"/>
    </source>
</evidence>
<reference evidence="16" key="1">
    <citation type="submission" date="2025-08" db="UniProtKB">
        <authorList>
            <consortium name="RefSeq"/>
        </authorList>
    </citation>
    <scope>IDENTIFICATION</scope>
</reference>